<accession>A0ACB9HJ43</accession>
<reference evidence="1 2" key="2">
    <citation type="journal article" date="2022" name="Mol. Ecol. Resour.">
        <title>The genomes of chicory, endive, great burdock and yacon provide insights into Asteraceae paleo-polyploidization history and plant inulin production.</title>
        <authorList>
            <person name="Fan W."/>
            <person name="Wang S."/>
            <person name="Wang H."/>
            <person name="Wang A."/>
            <person name="Jiang F."/>
            <person name="Liu H."/>
            <person name="Zhao H."/>
            <person name="Xu D."/>
            <person name="Zhang Y."/>
        </authorList>
    </citation>
    <scope>NUCLEOTIDE SEQUENCE [LARGE SCALE GENOMIC DNA]</scope>
    <source>
        <strain evidence="2">cv. Yunnan</strain>
        <tissue evidence="1">Leaves</tissue>
    </source>
</reference>
<protein>
    <submittedName>
        <fullName evidence="1">Uncharacterized protein</fullName>
    </submittedName>
</protein>
<reference evidence="2" key="1">
    <citation type="journal article" date="2022" name="Mol. Ecol. Resour.">
        <title>The genomes of chicory, endive, great burdock and yacon provide insights into Asteraceae palaeo-polyploidization history and plant inulin production.</title>
        <authorList>
            <person name="Fan W."/>
            <person name="Wang S."/>
            <person name="Wang H."/>
            <person name="Wang A."/>
            <person name="Jiang F."/>
            <person name="Liu H."/>
            <person name="Zhao H."/>
            <person name="Xu D."/>
            <person name="Zhang Y."/>
        </authorList>
    </citation>
    <scope>NUCLEOTIDE SEQUENCE [LARGE SCALE GENOMIC DNA]</scope>
    <source>
        <strain evidence="2">cv. Yunnan</strain>
    </source>
</reference>
<dbReference type="EMBL" id="CM042029">
    <property type="protein sequence ID" value="KAI3795316.1"/>
    <property type="molecule type" value="Genomic_DNA"/>
</dbReference>
<keyword evidence="2" id="KW-1185">Reference proteome</keyword>
<gene>
    <name evidence="1" type="ORF">L1987_37967</name>
</gene>
<dbReference type="Proteomes" id="UP001056120">
    <property type="component" value="Linkage Group LG12"/>
</dbReference>
<sequence>MMVATAATIDSAGDGNMKWYQSRNRKAQVEKDSEMSCDSFHQLAEAIGRFTEVYKRVEEGKQRQMVELKKQIMHFTKDLEIERMKLLMKSQVQFGKWKRLKIN</sequence>
<comment type="caution">
    <text evidence="1">The sequence shown here is derived from an EMBL/GenBank/DDBJ whole genome shotgun (WGS) entry which is preliminary data.</text>
</comment>
<organism evidence="1 2">
    <name type="scientific">Smallanthus sonchifolius</name>
    <dbReference type="NCBI Taxonomy" id="185202"/>
    <lineage>
        <taxon>Eukaryota</taxon>
        <taxon>Viridiplantae</taxon>
        <taxon>Streptophyta</taxon>
        <taxon>Embryophyta</taxon>
        <taxon>Tracheophyta</taxon>
        <taxon>Spermatophyta</taxon>
        <taxon>Magnoliopsida</taxon>
        <taxon>eudicotyledons</taxon>
        <taxon>Gunneridae</taxon>
        <taxon>Pentapetalae</taxon>
        <taxon>asterids</taxon>
        <taxon>campanulids</taxon>
        <taxon>Asterales</taxon>
        <taxon>Asteraceae</taxon>
        <taxon>Asteroideae</taxon>
        <taxon>Heliantheae alliance</taxon>
        <taxon>Millerieae</taxon>
        <taxon>Smallanthus</taxon>
    </lineage>
</organism>
<evidence type="ECO:0000313" key="2">
    <source>
        <dbReference type="Proteomes" id="UP001056120"/>
    </source>
</evidence>
<evidence type="ECO:0000313" key="1">
    <source>
        <dbReference type="EMBL" id="KAI3795316.1"/>
    </source>
</evidence>
<proteinExistence type="predicted"/>
<name>A0ACB9HJ43_9ASTR</name>